<feature type="compositionally biased region" description="Basic and acidic residues" evidence="1">
    <location>
        <begin position="459"/>
        <end position="480"/>
    </location>
</feature>
<feature type="region of interest" description="Disordered" evidence="1">
    <location>
        <begin position="459"/>
        <end position="481"/>
    </location>
</feature>
<keyword evidence="3" id="KW-1185">Reference proteome</keyword>
<accession>K0R029</accession>
<evidence type="ECO:0008006" key="4">
    <source>
        <dbReference type="Google" id="ProtNLM"/>
    </source>
</evidence>
<dbReference type="AlphaFoldDB" id="K0R029"/>
<sequence>MSRDQWYAQTNSKIYSSLDSLIASHKVKLSLKTGAQFVLMFRLTERGFVDSTHIPTPHVLDDPRASLVDEANELFLEGVSSGEGQVLLIVQPTLPNISALAFTARDGDHNYDTAAPNIATAFLMSDGRCVIFSPQLPPGSNPRDILDYELLSKLIEHDPTTASSSVLRMLLGLRMGNVPGVGQQLLSQSMVHIDILINLIKNDPRIEAPGSRVLGGFLSRKLLLFHKSSVHMALGDFKSAMRDLSDALKIDGCFTLARESRACIWTSNSMKSDKEIYQEFRRVVSERHKDDRVMEVAYAVLTLKTMNNSSLGTVADARLFYEKMKQSSERRDEIYGQRARNEVPSLVKLAHEAMSQSRGMEVYDMLGLERVGRSSHGKTKYSCLKCGATKCADGSKLFVCTKCDAVHYCSASCQKNVRAKAMLSLFLFVSISPSSVKDWADHKHSCKLLKKEAAEEKAAAARKKSEDDAVAKKSEDEANARADQAAADLLAELDMESGAADKGKKKVKKKKKGKKK</sequence>
<dbReference type="EMBL" id="AGNL01050303">
    <property type="protein sequence ID" value="EJK44009.1"/>
    <property type="molecule type" value="Genomic_DNA"/>
</dbReference>
<gene>
    <name evidence="2" type="ORF">THAOC_37493</name>
</gene>
<dbReference type="Proteomes" id="UP000266841">
    <property type="component" value="Unassembled WGS sequence"/>
</dbReference>
<dbReference type="OrthoDB" id="3257538at2759"/>
<evidence type="ECO:0000256" key="1">
    <source>
        <dbReference type="SAM" id="MobiDB-lite"/>
    </source>
</evidence>
<name>K0R029_THAOC</name>
<evidence type="ECO:0000313" key="2">
    <source>
        <dbReference type="EMBL" id="EJK44009.1"/>
    </source>
</evidence>
<organism evidence="2 3">
    <name type="scientific">Thalassiosira oceanica</name>
    <name type="common">Marine diatom</name>
    <dbReference type="NCBI Taxonomy" id="159749"/>
    <lineage>
        <taxon>Eukaryota</taxon>
        <taxon>Sar</taxon>
        <taxon>Stramenopiles</taxon>
        <taxon>Ochrophyta</taxon>
        <taxon>Bacillariophyta</taxon>
        <taxon>Coscinodiscophyceae</taxon>
        <taxon>Thalassiosirophycidae</taxon>
        <taxon>Thalassiosirales</taxon>
        <taxon>Thalassiosiraceae</taxon>
        <taxon>Thalassiosira</taxon>
    </lineage>
</organism>
<comment type="caution">
    <text evidence="2">The sequence shown here is derived from an EMBL/GenBank/DDBJ whole genome shotgun (WGS) entry which is preliminary data.</text>
</comment>
<evidence type="ECO:0000313" key="3">
    <source>
        <dbReference type="Proteomes" id="UP000266841"/>
    </source>
</evidence>
<proteinExistence type="predicted"/>
<reference evidence="2 3" key="1">
    <citation type="journal article" date="2012" name="Genome Biol.">
        <title>Genome and low-iron response of an oceanic diatom adapted to chronic iron limitation.</title>
        <authorList>
            <person name="Lommer M."/>
            <person name="Specht M."/>
            <person name="Roy A.S."/>
            <person name="Kraemer L."/>
            <person name="Andreson R."/>
            <person name="Gutowska M.A."/>
            <person name="Wolf J."/>
            <person name="Bergner S.V."/>
            <person name="Schilhabel M.B."/>
            <person name="Klostermeier U.C."/>
            <person name="Beiko R.G."/>
            <person name="Rosenstiel P."/>
            <person name="Hippler M."/>
            <person name="Laroche J."/>
        </authorList>
    </citation>
    <scope>NUCLEOTIDE SEQUENCE [LARGE SCALE GENOMIC DNA]</scope>
    <source>
        <strain evidence="2 3">CCMP1005</strain>
    </source>
</reference>
<protein>
    <recommendedName>
        <fullName evidence="4">MYND-type domain-containing protein</fullName>
    </recommendedName>
</protein>